<dbReference type="Gene3D" id="3.10.450.50">
    <property type="match status" value="1"/>
</dbReference>
<evidence type="ECO:0000313" key="3">
    <source>
        <dbReference type="Proteomes" id="UP000199651"/>
    </source>
</evidence>
<accession>A0A1H0U0K8</accession>
<dbReference type="AlphaFoldDB" id="A0A1H0U0K8"/>
<keyword evidence="3" id="KW-1185">Reference proteome</keyword>
<protein>
    <recommendedName>
        <fullName evidence="1">DUF4440 domain-containing protein</fullName>
    </recommendedName>
</protein>
<dbReference type="STRING" id="504798.SAMN05421871_110294"/>
<dbReference type="RefSeq" id="WP_091381325.1">
    <property type="nucleotide sequence ID" value="NZ_FNDV01000010.1"/>
</dbReference>
<dbReference type="InterPro" id="IPR027843">
    <property type="entry name" value="DUF4440"/>
</dbReference>
<dbReference type="InterPro" id="IPR032710">
    <property type="entry name" value="NTF2-like_dom_sf"/>
</dbReference>
<dbReference type="Proteomes" id="UP000199651">
    <property type="component" value="Unassembled WGS sequence"/>
</dbReference>
<name>A0A1H0U0K8_9PSEU</name>
<dbReference type="SUPFAM" id="SSF54427">
    <property type="entry name" value="NTF2-like"/>
    <property type="match status" value="1"/>
</dbReference>
<gene>
    <name evidence="2" type="ORF">SAMN05192558_110294</name>
</gene>
<dbReference type="EMBL" id="FNJB01000010">
    <property type="protein sequence ID" value="SDP59356.1"/>
    <property type="molecule type" value="Genomic_DNA"/>
</dbReference>
<feature type="domain" description="DUF4440" evidence="1">
    <location>
        <begin position="10"/>
        <end position="117"/>
    </location>
</feature>
<reference evidence="3" key="1">
    <citation type="submission" date="2016-10" db="EMBL/GenBank/DDBJ databases">
        <authorList>
            <person name="Varghese N."/>
            <person name="Submissions S."/>
        </authorList>
    </citation>
    <scope>NUCLEOTIDE SEQUENCE [LARGE SCALE GENOMIC DNA]</scope>
    <source>
        <strain evidence="3">IBRC-M 10655</strain>
    </source>
</reference>
<evidence type="ECO:0000259" key="1">
    <source>
        <dbReference type="Pfam" id="PF14534"/>
    </source>
</evidence>
<sequence length="126" mass="14074">MPNLDHTESLRAAERRLQSAQLASDVTALDELIDDAAWFTGPDGKLYTKQDDLSAHETGHQVLSRLDEEDLRVLATEHSGVTWFLGTLEGAVGGQALTARLRYTRTWRRDEQTGWKIIAAHATFLV</sequence>
<proteinExistence type="predicted"/>
<dbReference type="Pfam" id="PF14534">
    <property type="entry name" value="DUF4440"/>
    <property type="match status" value="1"/>
</dbReference>
<dbReference type="OrthoDB" id="3578550at2"/>
<organism evidence="2 3">
    <name type="scientific">Actinokineospora alba</name>
    <dbReference type="NCBI Taxonomy" id="504798"/>
    <lineage>
        <taxon>Bacteria</taxon>
        <taxon>Bacillati</taxon>
        <taxon>Actinomycetota</taxon>
        <taxon>Actinomycetes</taxon>
        <taxon>Pseudonocardiales</taxon>
        <taxon>Pseudonocardiaceae</taxon>
        <taxon>Actinokineospora</taxon>
    </lineage>
</organism>
<evidence type="ECO:0000313" key="2">
    <source>
        <dbReference type="EMBL" id="SDP59356.1"/>
    </source>
</evidence>